<dbReference type="EMBL" id="JANKBY010000302">
    <property type="protein sequence ID" value="MCR1824409.1"/>
    <property type="molecule type" value="Genomic_DNA"/>
</dbReference>
<dbReference type="HAMAP" id="MF_00652">
    <property type="entry name" value="UPF0246"/>
    <property type="match status" value="1"/>
</dbReference>
<organism evidence="2 3">
    <name type="scientific">Terrisporobacter muris</name>
    <dbReference type="NCBI Taxonomy" id="2963284"/>
    <lineage>
        <taxon>Bacteria</taxon>
        <taxon>Bacillati</taxon>
        <taxon>Bacillota</taxon>
        <taxon>Clostridia</taxon>
        <taxon>Peptostreptococcales</taxon>
        <taxon>Peptostreptococcaceae</taxon>
        <taxon>Terrisporobacter</taxon>
    </lineage>
</organism>
<dbReference type="PANTHER" id="PTHR30283:SF4">
    <property type="entry name" value="PEROXIDE STRESS RESISTANCE PROTEIN YAAA"/>
    <property type="match status" value="1"/>
</dbReference>
<protein>
    <recommendedName>
        <fullName evidence="1">UPF0246 protein NSA58_16635</fullName>
    </recommendedName>
</protein>
<comment type="similarity">
    <text evidence="1">Belongs to the UPF0246 family.</text>
</comment>
<comment type="caution">
    <text evidence="2">The sequence shown here is derived from an EMBL/GenBank/DDBJ whole genome shotgun (WGS) entry which is preliminary data.</text>
</comment>
<proteinExistence type="inferred from homology"/>
<dbReference type="Proteomes" id="UP001140817">
    <property type="component" value="Unassembled WGS sequence"/>
</dbReference>
<dbReference type="NCBIfam" id="NF002543">
    <property type="entry name" value="PRK02101.1-4"/>
    <property type="match status" value="1"/>
</dbReference>
<evidence type="ECO:0000313" key="2">
    <source>
        <dbReference type="EMBL" id="MCR1824409.1"/>
    </source>
</evidence>
<name>A0A9X2MDI3_9FIRM</name>
<gene>
    <name evidence="2" type="primary">yaaA</name>
    <name evidence="2" type="ORF">NSA58_16635</name>
</gene>
<dbReference type="Pfam" id="PF03883">
    <property type="entry name" value="H2O2_YaaD"/>
    <property type="match status" value="1"/>
</dbReference>
<dbReference type="GO" id="GO:0005829">
    <property type="term" value="C:cytosol"/>
    <property type="evidence" value="ECO:0007669"/>
    <property type="project" value="TreeGrafter"/>
</dbReference>
<dbReference type="GO" id="GO:0033194">
    <property type="term" value="P:response to hydroperoxide"/>
    <property type="evidence" value="ECO:0007669"/>
    <property type="project" value="TreeGrafter"/>
</dbReference>
<evidence type="ECO:0000313" key="3">
    <source>
        <dbReference type="Proteomes" id="UP001140817"/>
    </source>
</evidence>
<sequence length="251" mass="29555">MISIISPAKNMRNIKINNINPKTLGTNRYFTEETKEIIQVLKSLSPYDIQSLMKVNEKIAFQSYAYFQDFNFREEGVCGLLAYDGLVFKNIKAEDFTKEDFEFANNKVKILDAFYGIVNPLDEVLPYRLEMQYPIKVNDKNLYKFWNDKIYNKLYGEDKVIVNLASEEYAKVVRRFLREDDIFIDIDFKVHKNGKLKTLATLAKMARGQMIKYIVKNKINNPEDLKNFTFDNYKFSHSLSTSQKFVFIKED</sequence>
<dbReference type="PANTHER" id="PTHR30283">
    <property type="entry name" value="PEROXIDE STRESS RESPONSE PROTEIN YAAA"/>
    <property type="match status" value="1"/>
</dbReference>
<dbReference type="RefSeq" id="WP_052232974.1">
    <property type="nucleotide sequence ID" value="NZ_JANKBY010000302.1"/>
</dbReference>
<reference evidence="2" key="1">
    <citation type="submission" date="2022-07" db="EMBL/GenBank/DDBJ databases">
        <title>Enhanced cultured diversity of the mouse gut microbiota enables custom-made synthetic communities.</title>
        <authorList>
            <person name="Afrizal A."/>
        </authorList>
    </citation>
    <scope>NUCLEOTIDE SEQUENCE</scope>
    <source>
        <strain evidence="2">DSM 29186</strain>
    </source>
</reference>
<dbReference type="AlphaFoldDB" id="A0A9X2MDI3"/>
<keyword evidence="3" id="KW-1185">Reference proteome</keyword>
<dbReference type="InterPro" id="IPR005583">
    <property type="entry name" value="YaaA"/>
</dbReference>
<evidence type="ECO:0000256" key="1">
    <source>
        <dbReference type="HAMAP-Rule" id="MF_00652"/>
    </source>
</evidence>
<accession>A0A9X2MDI3</accession>